<dbReference type="Gene3D" id="3.50.50.60">
    <property type="entry name" value="FAD/NAD(P)-binding domain"/>
    <property type="match status" value="2"/>
</dbReference>
<proteinExistence type="predicted"/>
<feature type="domain" description="Amine oxidase" evidence="5">
    <location>
        <begin position="54"/>
        <end position="572"/>
    </location>
</feature>
<evidence type="ECO:0000256" key="1">
    <source>
        <dbReference type="ARBA" id="ARBA00004829"/>
    </source>
</evidence>
<dbReference type="PANTHER" id="PTHR43734:SF1">
    <property type="entry name" value="PHYTOENE DESATURASE"/>
    <property type="match status" value="1"/>
</dbReference>
<dbReference type="PANTHER" id="PTHR43734">
    <property type="entry name" value="PHYTOENE DESATURASE"/>
    <property type="match status" value="1"/>
</dbReference>
<dbReference type="NCBIfam" id="TIGR02734">
    <property type="entry name" value="crtI_fam"/>
    <property type="match status" value="1"/>
</dbReference>
<keyword evidence="7" id="KW-1185">Reference proteome</keyword>
<evidence type="ECO:0000256" key="2">
    <source>
        <dbReference type="ARBA" id="ARBA00022746"/>
    </source>
</evidence>
<dbReference type="InterPro" id="IPR002937">
    <property type="entry name" value="Amino_oxidase"/>
</dbReference>
<organism evidence="6 7">
    <name type="scientific">Tetradesmus obliquus</name>
    <name type="common">Green alga</name>
    <name type="synonym">Acutodesmus obliquus</name>
    <dbReference type="NCBI Taxonomy" id="3088"/>
    <lineage>
        <taxon>Eukaryota</taxon>
        <taxon>Viridiplantae</taxon>
        <taxon>Chlorophyta</taxon>
        <taxon>core chlorophytes</taxon>
        <taxon>Chlorophyceae</taxon>
        <taxon>CS clade</taxon>
        <taxon>Sphaeropleales</taxon>
        <taxon>Scenedesmaceae</taxon>
        <taxon>Tetradesmus</taxon>
    </lineage>
</organism>
<keyword evidence="3" id="KW-0560">Oxidoreductase</keyword>
<dbReference type="AlphaFoldDB" id="A0A383VF48"/>
<dbReference type="EMBL" id="FNXT01000330">
    <property type="protein sequence ID" value="SZX63550.1"/>
    <property type="molecule type" value="Genomic_DNA"/>
</dbReference>
<comment type="pathway">
    <text evidence="1">Carotenoid biosynthesis.</text>
</comment>
<evidence type="ECO:0000313" key="6">
    <source>
        <dbReference type="EMBL" id="SZX63550.1"/>
    </source>
</evidence>
<evidence type="ECO:0000256" key="3">
    <source>
        <dbReference type="ARBA" id="ARBA00023002"/>
    </source>
</evidence>
<dbReference type="GO" id="GO:0016491">
    <property type="term" value="F:oxidoreductase activity"/>
    <property type="evidence" value="ECO:0007669"/>
    <property type="project" value="UniProtKB-KW"/>
</dbReference>
<accession>A0A383VF48</accession>
<dbReference type="InterPro" id="IPR014105">
    <property type="entry name" value="Carotenoid/retinoid_OxRdtase"/>
</dbReference>
<evidence type="ECO:0000256" key="4">
    <source>
        <dbReference type="SAM" id="MobiDB-lite"/>
    </source>
</evidence>
<gene>
    <name evidence="6" type="ORF">BQ4739_LOCUS4086</name>
</gene>
<dbReference type="SUPFAM" id="SSF51905">
    <property type="entry name" value="FAD/NAD(P)-binding domain"/>
    <property type="match status" value="1"/>
</dbReference>
<sequence length="583" mass="62344">MLHTPRTCPWRQPSKGRARAYACSAAKAASPAAPPQPSSGPANSKKCVVIGGGIGGLVTAGKLAQHGYSVTVLEKNAEVGGRCQSVWQDGYRFDTGPSLLLFPDEYRKTFEWLGSSLEQHVQLHKIEPAAYRVFFADGYSSSSSSSSSSGSSSSSSSSSGSSHGGDSSSGSYLDLLYDVNAMVQQLERVQQGAGTAYLCWLAEARKALVVGTENFIARDANSIGEFLDLRRLLPLLGQVDVAELLGNHHGRLMRRFAGNERIAALLSFQDLYVGLSPYAAPGVFSLLAATELTDGVWYPVGGFCKVCDGLLAVLQQHGVEVRTSACVEQITTANGAVTGVQLAGGEWIQAPLVVTNRDVSMSYGLCDEASGVRHKQRQLASKEYSAGVIAFYWCVSKRLDMLCHHNVFLSDQYKASWQRATTPESFVSHPNFYLHAPARTDPSTAPPGCDSIMVLLPVANIKQRGGDDSYDGLVTAGRRLVLQTLQDAGVGLQPDDIVHEEVRQPAEWRDLYALEHGAAFGLSHGLDQLAILRPPLKEPQLQGLYFVGASSRPGNGVPLVMMGGRLAAERILSDAAAAADVSA</sequence>
<dbReference type="Pfam" id="PF01593">
    <property type="entry name" value="Amino_oxidase"/>
    <property type="match status" value="1"/>
</dbReference>
<feature type="region of interest" description="Disordered" evidence="4">
    <location>
        <begin position="144"/>
        <end position="166"/>
    </location>
</feature>
<dbReference type="InterPro" id="IPR036188">
    <property type="entry name" value="FAD/NAD-bd_sf"/>
</dbReference>
<dbReference type="STRING" id="3088.A0A383VF48"/>
<name>A0A383VF48_TETOB</name>
<evidence type="ECO:0000259" key="5">
    <source>
        <dbReference type="Pfam" id="PF01593"/>
    </source>
</evidence>
<protein>
    <recommendedName>
        <fullName evidence="5">Amine oxidase domain-containing protein</fullName>
    </recommendedName>
</protein>
<reference evidence="6 7" key="1">
    <citation type="submission" date="2016-10" db="EMBL/GenBank/DDBJ databases">
        <authorList>
            <person name="Cai Z."/>
        </authorList>
    </citation>
    <scope>NUCLEOTIDE SEQUENCE [LARGE SCALE GENOMIC DNA]</scope>
</reference>
<dbReference type="Proteomes" id="UP000256970">
    <property type="component" value="Unassembled WGS sequence"/>
</dbReference>
<keyword evidence="2" id="KW-0125">Carotenoid biosynthesis</keyword>
<dbReference type="GO" id="GO:0016117">
    <property type="term" value="P:carotenoid biosynthetic process"/>
    <property type="evidence" value="ECO:0007669"/>
    <property type="project" value="UniProtKB-KW"/>
</dbReference>
<evidence type="ECO:0000313" key="7">
    <source>
        <dbReference type="Proteomes" id="UP000256970"/>
    </source>
</evidence>